<dbReference type="GO" id="GO:0003911">
    <property type="term" value="F:DNA ligase (NAD+) activity"/>
    <property type="evidence" value="ECO:0007669"/>
    <property type="project" value="UniProtKB-UniRule"/>
</dbReference>
<dbReference type="Gene3D" id="3.40.50.10190">
    <property type="entry name" value="BRCT domain"/>
    <property type="match status" value="1"/>
</dbReference>
<dbReference type="FunFam" id="1.10.150.20:FF:000007">
    <property type="entry name" value="DNA ligase"/>
    <property type="match status" value="1"/>
</dbReference>
<dbReference type="PROSITE" id="PS01056">
    <property type="entry name" value="DNA_LIGASE_N2"/>
    <property type="match status" value="1"/>
</dbReference>
<dbReference type="EMBL" id="CACSIM010000005">
    <property type="protein sequence ID" value="CAA0115515.1"/>
    <property type="molecule type" value="Genomic_DNA"/>
</dbReference>
<dbReference type="OrthoDB" id="9759736at2"/>
<dbReference type="InterPro" id="IPR041663">
    <property type="entry name" value="DisA/LigA_HHH"/>
</dbReference>
<name>A0A5S9QCM0_9GAMM</name>
<dbReference type="FunFam" id="1.10.150.20:FF:000006">
    <property type="entry name" value="DNA ligase"/>
    <property type="match status" value="1"/>
</dbReference>
<evidence type="ECO:0000256" key="1">
    <source>
        <dbReference type="ARBA" id="ARBA00004067"/>
    </source>
</evidence>
<dbReference type="PROSITE" id="PS50172">
    <property type="entry name" value="BRCT"/>
    <property type="match status" value="1"/>
</dbReference>
<dbReference type="FunFam" id="2.40.50.140:FF:000012">
    <property type="entry name" value="DNA ligase"/>
    <property type="match status" value="1"/>
</dbReference>
<evidence type="ECO:0000256" key="3">
    <source>
        <dbReference type="ARBA" id="ARBA00013308"/>
    </source>
</evidence>
<keyword evidence="4 14" id="KW-0436">Ligase</keyword>
<dbReference type="InterPro" id="IPR001357">
    <property type="entry name" value="BRCT_dom"/>
</dbReference>
<sequence>MSERSLRERLEALRNQLHHHNYQYYVLDAPQVPDAEYDRLFKELRDIETSHPEWASLDSPTQRVGAAPLSSFKQVRHETPMLSLDNVFSEQELIDFDRRVKSRLVDASTFAYACEPKLDGIAVSLLYVDGVLVRGATRGDGRVGEDITLNVKTIPSIPLRLRGDSWPEELEVRGEIYMPRQGFERINAAARESDGKVFVNPRNAAAGSLRQLDSRITATRPLEMSCYGIAQQEGEAISSTHSQGLQQLREWGFLVSSELRVVDSVEGCLNYYQDLLARRDSLPYDIDGIVFKVDSLVLQDQLGFVSRAPRWAIAHKFPAQEEMTLLRDVEFQVGRTGAITPVAKLEPVFVGGVTVSNASLHNFDEIARLGVMVGDHVVVRRAGDVIPQIVQVVLERRSEESVEIIPPTTCPVCDSPVERAPGEAALRCSGGLVCGAQRKEGIKHFASRKAMDIDGLGDKLVEQIVDAGLVDTVADLFLLTVDQLAALERMGLKSAENIIAALERARTTTLPRFLYSLGIREVGEATALNLARHFGGLAELMAASEDELIQVDDVGPIVASHIHAFFSAELNREVVQQLCERGVHWPSEKKTGGEQPLAGQTWVLTGNLDSMTRGEAKEKLQALGAKVAGSVSAKTSCVAAGASAGSKLAKAEALGVKVIDEQGLLQLFASDGGTA</sequence>
<dbReference type="SMART" id="SM00292">
    <property type="entry name" value="BRCT"/>
    <property type="match status" value="1"/>
</dbReference>
<dbReference type="EMBL" id="CACSIK010000001">
    <property type="protein sequence ID" value="CAA0087826.1"/>
    <property type="molecule type" value="Genomic_DNA"/>
</dbReference>
<keyword evidence="5 14" id="KW-0235">DNA replication</keyword>
<dbReference type="InterPro" id="IPR013840">
    <property type="entry name" value="DNAligase_N"/>
</dbReference>
<dbReference type="InterPro" id="IPR001679">
    <property type="entry name" value="DNA_ligase"/>
</dbReference>
<dbReference type="InterPro" id="IPR010994">
    <property type="entry name" value="RuvA_2-like"/>
</dbReference>
<evidence type="ECO:0000313" key="17">
    <source>
        <dbReference type="EMBL" id="CAA0087826.1"/>
    </source>
</evidence>
<evidence type="ECO:0000256" key="10">
    <source>
        <dbReference type="ARBA" id="ARBA00023027"/>
    </source>
</evidence>
<dbReference type="SUPFAM" id="SSF56091">
    <property type="entry name" value="DNA ligase/mRNA capping enzyme, catalytic domain"/>
    <property type="match status" value="1"/>
</dbReference>
<dbReference type="CDD" id="cd17748">
    <property type="entry name" value="BRCT_DNA_ligase_like"/>
    <property type="match status" value="1"/>
</dbReference>
<dbReference type="SUPFAM" id="SSF47781">
    <property type="entry name" value="RuvA domain 2-like"/>
    <property type="match status" value="1"/>
</dbReference>
<comment type="similarity">
    <text evidence="13 14">Belongs to the NAD-dependent DNA ligase family. LigA subfamily.</text>
</comment>
<comment type="catalytic activity">
    <reaction evidence="12 14 15">
        <text>NAD(+) + (deoxyribonucleotide)n-3'-hydroxyl + 5'-phospho-(deoxyribonucleotide)m = (deoxyribonucleotide)n+m + AMP + beta-nicotinamide D-nucleotide.</text>
        <dbReference type="EC" id="6.5.1.2"/>
    </reaction>
</comment>
<comment type="function">
    <text evidence="1 14">DNA ligase that catalyzes the formation of phosphodiester linkages between 5'-phosphoryl and 3'-hydroxyl groups in double-stranded DNA using NAD as a coenzyme and as the energy source for the reaction. It is essential for DNA replication and repair of damaged DNA.</text>
</comment>
<dbReference type="InterPro" id="IPR033136">
    <property type="entry name" value="DNA_ligase_CS"/>
</dbReference>
<feature type="binding site" evidence="14">
    <location>
        <begin position="83"/>
        <end position="84"/>
    </location>
    <ligand>
        <name>NAD(+)</name>
        <dbReference type="ChEBI" id="CHEBI:57540"/>
    </ligand>
</feature>
<feature type="binding site" evidence="14">
    <location>
        <position position="115"/>
    </location>
    <ligand>
        <name>NAD(+)</name>
        <dbReference type="ChEBI" id="CHEBI:57540"/>
    </ligand>
</feature>
<dbReference type="GO" id="GO:0046872">
    <property type="term" value="F:metal ion binding"/>
    <property type="evidence" value="ECO:0007669"/>
    <property type="project" value="UniProtKB-KW"/>
</dbReference>
<dbReference type="GO" id="GO:0006281">
    <property type="term" value="P:DNA repair"/>
    <property type="evidence" value="ECO:0007669"/>
    <property type="project" value="UniProtKB-KW"/>
</dbReference>
<evidence type="ECO:0000256" key="5">
    <source>
        <dbReference type="ARBA" id="ARBA00022705"/>
    </source>
</evidence>
<keyword evidence="14" id="KW-0464">Manganese</keyword>
<dbReference type="FunFam" id="3.30.470.30:FF:000001">
    <property type="entry name" value="DNA ligase"/>
    <property type="match status" value="1"/>
</dbReference>
<comment type="caution">
    <text evidence="14">Lacks conserved residue(s) required for the propagation of feature annotation.</text>
</comment>
<dbReference type="RefSeq" id="WP_159268001.1">
    <property type="nucleotide sequence ID" value="NZ_CACSIK010000001.1"/>
</dbReference>
<dbReference type="NCBIfam" id="NF005932">
    <property type="entry name" value="PRK07956.1"/>
    <property type="match status" value="1"/>
</dbReference>
<keyword evidence="8 14" id="KW-0862">Zinc</keyword>
<evidence type="ECO:0000256" key="2">
    <source>
        <dbReference type="ARBA" id="ARBA00012722"/>
    </source>
</evidence>
<dbReference type="SUPFAM" id="SSF52113">
    <property type="entry name" value="BRCT domain"/>
    <property type="match status" value="1"/>
</dbReference>
<evidence type="ECO:0000313" key="20">
    <source>
        <dbReference type="Proteomes" id="UP000435877"/>
    </source>
</evidence>
<feature type="domain" description="BRCT" evidence="16">
    <location>
        <begin position="592"/>
        <end position="666"/>
    </location>
</feature>
<dbReference type="InterPro" id="IPR013839">
    <property type="entry name" value="DNAligase_adenylation"/>
</dbReference>
<feature type="binding site" evidence="14">
    <location>
        <begin position="34"/>
        <end position="38"/>
    </location>
    <ligand>
        <name>NAD(+)</name>
        <dbReference type="ChEBI" id="CHEBI:57540"/>
    </ligand>
</feature>
<dbReference type="InterPro" id="IPR004149">
    <property type="entry name" value="Znf_DNAligase_C4"/>
</dbReference>
<dbReference type="InterPro" id="IPR036420">
    <property type="entry name" value="BRCT_dom_sf"/>
</dbReference>
<evidence type="ECO:0000313" key="19">
    <source>
        <dbReference type="EMBL" id="CAA0120248.1"/>
    </source>
</evidence>
<evidence type="ECO:0000256" key="14">
    <source>
        <dbReference type="HAMAP-Rule" id="MF_01588"/>
    </source>
</evidence>
<dbReference type="GO" id="GO:0006260">
    <property type="term" value="P:DNA replication"/>
    <property type="evidence" value="ECO:0007669"/>
    <property type="project" value="UniProtKB-KW"/>
</dbReference>
<evidence type="ECO:0000256" key="11">
    <source>
        <dbReference type="ARBA" id="ARBA00023204"/>
    </source>
</evidence>
<dbReference type="NCBIfam" id="TIGR00575">
    <property type="entry name" value="dnlj"/>
    <property type="match status" value="1"/>
</dbReference>
<feature type="active site" description="N6-AMP-lysine intermediate" evidence="14">
    <location>
        <position position="117"/>
    </location>
</feature>
<gene>
    <name evidence="18" type="primary">ligA_2</name>
    <name evidence="14" type="synonym">ligA</name>
    <name evidence="17" type="synonym">ligA_1</name>
    <name evidence="19" type="synonym">ligA_3</name>
    <name evidence="17" type="ORF">IHBHHGIJ_01404</name>
    <name evidence="18" type="ORF">KFEGEMFD_03144</name>
    <name evidence="19" type="ORF">KFEGEMFD_03703</name>
</gene>
<dbReference type="PROSITE" id="PS01055">
    <property type="entry name" value="DNA_LIGASE_N1"/>
    <property type="match status" value="1"/>
</dbReference>
<feature type="binding site" evidence="14">
    <location>
        <position position="138"/>
    </location>
    <ligand>
        <name>NAD(+)</name>
        <dbReference type="ChEBI" id="CHEBI:57540"/>
    </ligand>
</feature>
<organism evidence="18 21">
    <name type="scientific">Zhongshania aliphaticivorans</name>
    <dbReference type="NCBI Taxonomy" id="1470434"/>
    <lineage>
        <taxon>Bacteria</taxon>
        <taxon>Pseudomonadati</taxon>
        <taxon>Pseudomonadota</taxon>
        <taxon>Gammaproteobacteria</taxon>
        <taxon>Cellvibrionales</taxon>
        <taxon>Spongiibacteraceae</taxon>
        <taxon>Zhongshania</taxon>
    </lineage>
</organism>
<dbReference type="Pfam" id="PF00533">
    <property type="entry name" value="BRCT"/>
    <property type="match status" value="1"/>
</dbReference>
<dbReference type="EMBL" id="CACSIM010000007">
    <property type="protein sequence ID" value="CAA0120248.1"/>
    <property type="molecule type" value="Genomic_DNA"/>
</dbReference>
<evidence type="ECO:0000256" key="15">
    <source>
        <dbReference type="RuleBase" id="RU000618"/>
    </source>
</evidence>
<evidence type="ECO:0000256" key="4">
    <source>
        <dbReference type="ARBA" id="ARBA00022598"/>
    </source>
</evidence>
<dbReference type="Pfam" id="PF03120">
    <property type="entry name" value="OB_DNA_ligase"/>
    <property type="match status" value="1"/>
</dbReference>
<accession>A0A5S9QCM0</accession>
<dbReference type="Pfam" id="PF01653">
    <property type="entry name" value="DNA_ligase_aden"/>
    <property type="match status" value="1"/>
</dbReference>
<dbReference type="PIRSF" id="PIRSF001604">
    <property type="entry name" value="LigA"/>
    <property type="match status" value="1"/>
</dbReference>
<protein>
    <recommendedName>
        <fullName evidence="3 14">DNA ligase</fullName>
        <ecNumber evidence="2 14">6.5.1.2</ecNumber>
    </recommendedName>
    <alternativeName>
        <fullName evidence="14">Polydeoxyribonucleotide synthase [NAD(+)]</fullName>
    </alternativeName>
</protein>
<proteinExistence type="inferred from homology"/>
<evidence type="ECO:0000313" key="18">
    <source>
        <dbReference type="EMBL" id="CAA0115515.1"/>
    </source>
</evidence>
<dbReference type="PANTHER" id="PTHR23389:SF9">
    <property type="entry name" value="DNA LIGASE"/>
    <property type="match status" value="1"/>
</dbReference>
<keyword evidence="7 14" id="KW-0227">DNA damage</keyword>
<evidence type="ECO:0000256" key="7">
    <source>
        <dbReference type="ARBA" id="ARBA00022763"/>
    </source>
</evidence>
<keyword evidence="11 14" id="KW-0234">DNA repair</keyword>
<evidence type="ECO:0000256" key="9">
    <source>
        <dbReference type="ARBA" id="ARBA00022842"/>
    </source>
</evidence>
<dbReference type="Pfam" id="PF03119">
    <property type="entry name" value="DNA_ligase_ZBD"/>
    <property type="match status" value="1"/>
</dbReference>
<feature type="binding site" evidence="14">
    <location>
        <position position="175"/>
    </location>
    <ligand>
        <name>NAD(+)</name>
        <dbReference type="ChEBI" id="CHEBI:57540"/>
    </ligand>
</feature>
<dbReference type="Gene3D" id="6.20.10.30">
    <property type="match status" value="1"/>
</dbReference>
<dbReference type="Gene3D" id="3.30.470.30">
    <property type="entry name" value="DNA ligase/mRNA capping enzyme"/>
    <property type="match status" value="1"/>
</dbReference>
<comment type="cofactor">
    <cofactor evidence="14">
        <name>Mg(2+)</name>
        <dbReference type="ChEBI" id="CHEBI:18420"/>
    </cofactor>
    <cofactor evidence="14">
        <name>Mn(2+)</name>
        <dbReference type="ChEBI" id="CHEBI:29035"/>
    </cofactor>
</comment>
<keyword evidence="10 14" id="KW-0520">NAD</keyword>
<dbReference type="Pfam" id="PF14520">
    <property type="entry name" value="HHH_5"/>
    <property type="match status" value="1"/>
</dbReference>
<evidence type="ECO:0000256" key="13">
    <source>
        <dbReference type="ARBA" id="ARBA00060881"/>
    </source>
</evidence>
<dbReference type="AlphaFoldDB" id="A0A5S9QCM0"/>
<dbReference type="CDD" id="cd00114">
    <property type="entry name" value="LIGANc"/>
    <property type="match status" value="1"/>
</dbReference>
<dbReference type="FunFam" id="1.10.287.610:FF:000002">
    <property type="entry name" value="DNA ligase"/>
    <property type="match status" value="1"/>
</dbReference>
<evidence type="ECO:0000259" key="16">
    <source>
        <dbReference type="PROSITE" id="PS50172"/>
    </source>
</evidence>
<feature type="binding site" evidence="14">
    <location>
        <position position="434"/>
    </location>
    <ligand>
        <name>Zn(2+)</name>
        <dbReference type="ChEBI" id="CHEBI:29105"/>
    </ligand>
</feature>
<dbReference type="SUPFAM" id="SSF50249">
    <property type="entry name" value="Nucleic acid-binding proteins"/>
    <property type="match status" value="1"/>
</dbReference>
<keyword evidence="9 14" id="KW-0460">Magnesium</keyword>
<dbReference type="SMART" id="SM00532">
    <property type="entry name" value="LIGANc"/>
    <property type="match status" value="1"/>
</dbReference>
<evidence type="ECO:0000256" key="8">
    <source>
        <dbReference type="ARBA" id="ARBA00022833"/>
    </source>
</evidence>
<dbReference type="InterPro" id="IPR003583">
    <property type="entry name" value="Hlx-hairpin-Hlx_DNA-bd_motif"/>
</dbReference>
<dbReference type="Proteomes" id="UP000439591">
    <property type="component" value="Unassembled WGS sequence"/>
</dbReference>
<dbReference type="GO" id="GO:0003677">
    <property type="term" value="F:DNA binding"/>
    <property type="evidence" value="ECO:0007669"/>
    <property type="project" value="InterPro"/>
</dbReference>
<reference evidence="20 21" key="1">
    <citation type="submission" date="2019-11" db="EMBL/GenBank/DDBJ databases">
        <authorList>
            <person name="Holert J."/>
        </authorList>
    </citation>
    <scope>NUCLEOTIDE SEQUENCE [LARGE SCALE GENOMIC DNA]</scope>
    <source>
        <strain evidence="18">BC3_2A</strain>
        <strain evidence="17">SB11_1A</strain>
    </source>
</reference>
<evidence type="ECO:0000256" key="12">
    <source>
        <dbReference type="ARBA" id="ARBA00034005"/>
    </source>
</evidence>
<feature type="binding site" evidence="14">
    <location>
        <position position="410"/>
    </location>
    <ligand>
        <name>Zn(2+)</name>
        <dbReference type="ChEBI" id="CHEBI:29105"/>
    </ligand>
</feature>
<dbReference type="PANTHER" id="PTHR23389">
    <property type="entry name" value="CHROMOSOME TRANSMISSION FIDELITY FACTOR 18"/>
    <property type="match status" value="1"/>
</dbReference>
<dbReference type="InterPro" id="IPR004150">
    <property type="entry name" value="NAD_DNA_ligase_OB"/>
</dbReference>
<keyword evidence="6 14" id="KW-0479">Metal-binding</keyword>
<feature type="binding site" evidence="14">
    <location>
        <position position="316"/>
    </location>
    <ligand>
        <name>NAD(+)</name>
        <dbReference type="ChEBI" id="CHEBI:57540"/>
    </ligand>
</feature>
<dbReference type="SMART" id="SM00278">
    <property type="entry name" value="HhH1"/>
    <property type="match status" value="3"/>
</dbReference>
<evidence type="ECO:0000313" key="21">
    <source>
        <dbReference type="Proteomes" id="UP000439591"/>
    </source>
</evidence>
<dbReference type="Gene3D" id="1.10.150.20">
    <property type="entry name" value="5' to 3' exonuclease, C-terminal subdomain"/>
    <property type="match status" value="2"/>
</dbReference>
<dbReference type="GO" id="GO:0005829">
    <property type="term" value="C:cytosol"/>
    <property type="evidence" value="ECO:0007669"/>
    <property type="project" value="TreeGrafter"/>
</dbReference>
<dbReference type="Pfam" id="PF12826">
    <property type="entry name" value="HHH_2"/>
    <property type="match status" value="1"/>
</dbReference>
<keyword evidence="20" id="KW-1185">Reference proteome</keyword>
<dbReference type="InterPro" id="IPR012340">
    <property type="entry name" value="NA-bd_OB-fold"/>
</dbReference>
<dbReference type="Gene3D" id="1.10.287.610">
    <property type="entry name" value="Helix hairpin bin"/>
    <property type="match status" value="1"/>
</dbReference>
<feature type="binding site" evidence="14">
    <location>
        <position position="292"/>
    </location>
    <ligand>
        <name>NAD(+)</name>
        <dbReference type="ChEBI" id="CHEBI:57540"/>
    </ligand>
</feature>
<dbReference type="HAMAP" id="MF_01588">
    <property type="entry name" value="DNA_ligase_A"/>
    <property type="match status" value="1"/>
</dbReference>
<dbReference type="Proteomes" id="UP000435877">
    <property type="component" value="Unassembled WGS sequence"/>
</dbReference>
<evidence type="ECO:0000256" key="6">
    <source>
        <dbReference type="ARBA" id="ARBA00022723"/>
    </source>
</evidence>
<dbReference type="Gene3D" id="2.40.50.140">
    <property type="entry name" value="Nucleic acid-binding proteins"/>
    <property type="match status" value="1"/>
</dbReference>
<dbReference type="InterPro" id="IPR018239">
    <property type="entry name" value="DNA_ligase_AS"/>
</dbReference>
<feature type="binding site" evidence="14">
    <location>
        <position position="413"/>
    </location>
    <ligand>
        <name>Zn(2+)</name>
        <dbReference type="ChEBI" id="CHEBI:29105"/>
    </ligand>
</feature>
<dbReference type="EC" id="6.5.1.2" evidence="2 14"/>